<evidence type="ECO:0000256" key="2">
    <source>
        <dbReference type="SAM" id="Phobius"/>
    </source>
</evidence>
<feature type="coiled-coil region" evidence="1">
    <location>
        <begin position="43"/>
        <end position="167"/>
    </location>
</feature>
<keyword evidence="2" id="KW-1133">Transmembrane helix</keyword>
<name>J9H9C6_9ZZZZ</name>
<reference evidence="3" key="1">
    <citation type="journal article" date="2012" name="PLoS ONE">
        <title>Gene sets for utilization of primary and secondary nutrition supplies in the distal gut of endangered iberian lynx.</title>
        <authorList>
            <person name="Alcaide M."/>
            <person name="Messina E."/>
            <person name="Richter M."/>
            <person name="Bargiela R."/>
            <person name="Peplies J."/>
            <person name="Huws S.A."/>
            <person name="Newbold C.J."/>
            <person name="Golyshin P.N."/>
            <person name="Simon M.A."/>
            <person name="Lopez G."/>
            <person name="Yakimov M.M."/>
            <person name="Ferrer M."/>
        </authorList>
    </citation>
    <scope>NUCLEOTIDE SEQUENCE</scope>
</reference>
<evidence type="ECO:0000256" key="1">
    <source>
        <dbReference type="SAM" id="Coils"/>
    </source>
</evidence>
<organism evidence="3">
    <name type="scientific">gut metagenome</name>
    <dbReference type="NCBI Taxonomy" id="749906"/>
    <lineage>
        <taxon>unclassified sequences</taxon>
        <taxon>metagenomes</taxon>
        <taxon>organismal metagenomes</taxon>
    </lineage>
</organism>
<accession>J9H9C6</accession>
<protein>
    <submittedName>
        <fullName evidence="3">Uncharacterized protein</fullName>
    </submittedName>
</protein>
<dbReference type="EMBL" id="AMCI01000004">
    <property type="protein sequence ID" value="EJX11135.1"/>
    <property type="molecule type" value="Genomic_DNA"/>
</dbReference>
<keyword evidence="2" id="KW-0812">Transmembrane</keyword>
<gene>
    <name evidence="3" type="ORF">EVA_00166</name>
</gene>
<dbReference type="AlphaFoldDB" id="J9H9C6"/>
<keyword evidence="1" id="KW-0175">Coiled coil</keyword>
<sequence>MDKSKKLIIVIIGLILLCGGVSFYAFQQNQKNQEMSELFAIEKEEMENEYTHFATQYDELQVQINNDSLREKLESEKLKTQRLLEELRQVKTSNAAEIMRLKKELKTVRAVLRSYVIQIDSLNKVNQALTVENQEVKQKYSQATRQISNLSQEKKNLNEKVALAAQLDATAIQVDPRNKRGKTARRVKDVKKIAVSFTIVKNITAKTGERTLYIRIAKPDNEVLTKNSANTFPYENRNLAYSIKKYIEYTGEEQRVTVYWDVEEYLPTGTYHVYIFADGTLIGQEAFTMK</sequence>
<proteinExistence type="predicted"/>
<evidence type="ECO:0000313" key="3">
    <source>
        <dbReference type="EMBL" id="EJX11135.1"/>
    </source>
</evidence>
<comment type="caution">
    <text evidence="3">The sequence shown here is derived from an EMBL/GenBank/DDBJ whole genome shotgun (WGS) entry which is preliminary data.</text>
</comment>
<keyword evidence="2" id="KW-0472">Membrane</keyword>
<feature type="transmembrane region" description="Helical" evidence="2">
    <location>
        <begin position="7"/>
        <end position="26"/>
    </location>
</feature>